<dbReference type="Gene3D" id="1.25.40.10">
    <property type="entry name" value="Tetratricopeptide repeat domain"/>
    <property type="match status" value="2"/>
</dbReference>
<evidence type="ECO:0000313" key="3">
    <source>
        <dbReference type="Proteomes" id="UP000288178"/>
    </source>
</evidence>
<dbReference type="InterPro" id="IPR027417">
    <property type="entry name" value="P-loop_NTPase"/>
</dbReference>
<name>A0A3S2X0J0_9BURK</name>
<dbReference type="OrthoDB" id="8596013at2"/>
<dbReference type="SUPFAM" id="SSF48452">
    <property type="entry name" value="TPR-like"/>
    <property type="match status" value="2"/>
</dbReference>
<evidence type="ECO:0000259" key="1">
    <source>
        <dbReference type="SMART" id="SM01043"/>
    </source>
</evidence>
<dbReference type="AlphaFoldDB" id="A0A3S2X0J0"/>
<dbReference type="Pfam" id="PF13191">
    <property type="entry name" value="AAA_16"/>
    <property type="match status" value="1"/>
</dbReference>
<dbReference type="Proteomes" id="UP000288178">
    <property type="component" value="Unassembled WGS sequence"/>
</dbReference>
<comment type="caution">
    <text evidence="2">The sequence shown here is derived from an EMBL/GenBank/DDBJ whole genome shotgun (WGS) entry which is preliminary data.</text>
</comment>
<dbReference type="RefSeq" id="WP_128198902.1">
    <property type="nucleotide sequence ID" value="NZ_SACT01000004.1"/>
</dbReference>
<organism evidence="2 3">
    <name type="scientific">Rubrivivax albus</name>
    <dbReference type="NCBI Taxonomy" id="2499835"/>
    <lineage>
        <taxon>Bacteria</taxon>
        <taxon>Pseudomonadati</taxon>
        <taxon>Pseudomonadota</taxon>
        <taxon>Betaproteobacteria</taxon>
        <taxon>Burkholderiales</taxon>
        <taxon>Sphaerotilaceae</taxon>
        <taxon>Rubrivivax</taxon>
    </lineage>
</organism>
<dbReference type="PANTHER" id="PTHR35807">
    <property type="entry name" value="TRANSCRIPTIONAL REGULATOR REDD-RELATED"/>
    <property type="match status" value="1"/>
</dbReference>
<reference evidence="2 3" key="1">
    <citation type="submission" date="2019-01" db="EMBL/GenBank/DDBJ databases">
        <authorList>
            <person name="Chen W.-M."/>
        </authorList>
    </citation>
    <scope>NUCLEOTIDE SEQUENCE [LARGE SCALE GENOMIC DNA]</scope>
    <source>
        <strain evidence="2 3">ICH-3</strain>
    </source>
</reference>
<proteinExistence type="predicted"/>
<evidence type="ECO:0000313" key="2">
    <source>
        <dbReference type="EMBL" id="RVT50876.1"/>
    </source>
</evidence>
<dbReference type="InterPro" id="IPR036388">
    <property type="entry name" value="WH-like_DNA-bd_sf"/>
</dbReference>
<dbReference type="SMART" id="SM01043">
    <property type="entry name" value="BTAD"/>
    <property type="match status" value="1"/>
</dbReference>
<protein>
    <recommendedName>
        <fullName evidence="1">Bacterial transcriptional activator domain-containing protein</fullName>
    </recommendedName>
</protein>
<dbReference type="InterPro" id="IPR041664">
    <property type="entry name" value="AAA_16"/>
</dbReference>
<feature type="domain" description="Bacterial transcriptional activator" evidence="1">
    <location>
        <begin position="96"/>
        <end position="233"/>
    </location>
</feature>
<accession>A0A3S2X0J0</accession>
<dbReference type="SUPFAM" id="SSF52540">
    <property type="entry name" value="P-loop containing nucleoside triphosphate hydrolases"/>
    <property type="match status" value="1"/>
</dbReference>
<dbReference type="InterPro" id="IPR011990">
    <property type="entry name" value="TPR-like_helical_dom_sf"/>
</dbReference>
<dbReference type="Pfam" id="PF03704">
    <property type="entry name" value="BTAD"/>
    <property type="match status" value="1"/>
</dbReference>
<dbReference type="InterPro" id="IPR051677">
    <property type="entry name" value="AfsR-DnrI-RedD_regulator"/>
</dbReference>
<sequence>MPVHLHCFGTLRLSVDGDERPLPATAPAVLLAVLALADGWLARDRLALLFWPDVGTADAQRQLRVTLHRSRQLLAAAGVGDALVAERTRVRLLLDSDVAQFMAAAHAGDWPAAVALQPAALMAGQALRGFSTLEDWLDTERDRLRGAWRRAARAHADALEAAGQPVAAWALLRRLLDDDLLAEDTVQALLRVAPAAGERAEARALYRRYAERAQGELGLPPLPQTVALADALGGADAPPAPAMPRPAPAPDVDWPDALRTPPMLARDEALLALTAGTHGFWVVEGEPGLGKTTLVHAALRSGPRGVQVLWIAGRDVLQPAPLQALAAALAPHAATVAVLGLPADVRHALGQWLPALAPGPRTQATDGRAPGPQAALVGLLQRWPGPVVIDDLQWLDADSVAVLAQAFAAGAGRAWWATLRPADASLAVQDWLSAVDAEGRLHRLPLSPLPVTALATLAEAVTGRPLPRFATWLAARSGGNPFFALETLRSLHEDGRLDTAADGGRALEALADAPAPSVPPRAASLVRRRLQRVDDATRRVLRVAAVAGDAESLVSLAELAGLSEWAAAEGLAQAQAAGLLAGRRFAHDLLRQVLLEDCPEPVRALLHAGIATRLAAVLPPHVLAMHWWAAGDLAQGLDATLAAARRDGERGLLDSGERLLADAARRLGECPAPALDVARIDVARAFLARQRLDLDAAQRAAEAALQALPMPATRQAALVELFEIALWRGRLDEASAHLTQARDIDSDLPTLWLDAAKLAHAQGDAEACAEATARYVQWLRRQPPGADLAGALTSQGVALDLAGRHPDARPLHEEALAIARRIGARYTELEAAGNLVFCLGEMGRDDEAARVGLRALGGSGEVFNAPLASNTAYSLLAVGRIDEAERLYRRVLAGDNASAACAASGKLLEIAARRCGDDAALGAAVDAVFAAVGRTEMYAVQAGALVAVLNHGRAEDAARVQPWLRDEPLYPGLKQRLDEALARRATSDTS</sequence>
<gene>
    <name evidence="2" type="ORF">ENE75_13800</name>
</gene>
<keyword evidence="3" id="KW-1185">Reference proteome</keyword>
<dbReference type="InterPro" id="IPR005158">
    <property type="entry name" value="BTAD"/>
</dbReference>
<dbReference type="EMBL" id="SACT01000004">
    <property type="protein sequence ID" value="RVT50876.1"/>
    <property type="molecule type" value="Genomic_DNA"/>
</dbReference>
<dbReference type="Gene3D" id="1.10.10.10">
    <property type="entry name" value="Winged helix-like DNA-binding domain superfamily/Winged helix DNA-binding domain"/>
    <property type="match status" value="1"/>
</dbReference>